<dbReference type="Pfam" id="PF14383">
    <property type="entry name" value="VARLMGL"/>
    <property type="match status" value="1"/>
</dbReference>
<feature type="compositionally biased region" description="Basic and acidic residues" evidence="1">
    <location>
        <begin position="1030"/>
        <end position="1042"/>
    </location>
</feature>
<feature type="region of interest" description="Disordered" evidence="1">
    <location>
        <begin position="940"/>
        <end position="1047"/>
    </location>
</feature>
<feature type="compositionally biased region" description="Basic and acidic residues" evidence="1">
    <location>
        <begin position="93"/>
        <end position="104"/>
    </location>
</feature>
<comment type="caution">
    <text evidence="5">The sequence shown here is derived from an EMBL/GenBank/DDBJ whole genome shotgun (WGS) entry which is preliminary data.</text>
</comment>
<evidence type="ECO:0000259" key="3">
    <source>
        <dbReference type="Pfam" id="PF14309"/>
    </source>
</evidence>
<dbReference type="Pfam" id="PF12552">
    <property type="entry name" value="DUF3741"/>
    <property type="match status" value="1"/>
</dbReference>
<gene>
    <name evidence="5" type="ORF">V6N11_037562</name>
</gene>
<evidence type="ECO:0000259" key="2">
    <source>
        <dbReference type="Pfam" id="PF12552"/>
    </source>
</evidence>
<dbReference type="Pfam" id="PF14309">
    <property type="entry name" value="DUF4378"/>
    <property type="match status" value="1"/>
</dbReference>
<dbReference type="EMBL" id="JBBPBN010000086">
    <property type="protein sequence ID" value="KAK8982392.1"/>
    <property type="molecule type" value="Genomic_DNA"/>
</dbReference>
<dbReference type="InterPro" id="IPR032795">
    <property type="entry name" value="DUF3741-assoc"/>
</dbReference>
<feature type="region of interest" description="Disordered" evidence="1">
    <location>
        <begin position="1177"/>
        <end position="1207"/>
    </location>
</feature>
<feature type="domain" description="DUF3741" evidence="2">
    <location>
        <begin position="664"/>
        <end position="708"/>
    </location>
</feature>
<evidence type="ECO:0000313" key="5">
    <source>
        <dbReference type="EMBL" id="KAK8982392.1"/>
    </source>
</evidence>
<evidence type="ECO:0000259" key="4">
    <source>
        <dbReference type="Pfam" id="PF14383"/>
    </source>
</evidence>
<dbReference type="PANTHER" id="PTHR46634">
    <property type="entry name" value="M REDUCTASE II SUBUNIT GAMMA, PUTATIVE (DUF3741)-RELATED"/>
    <property type="match status" value="1"/>
</dbReference>
<dbReference type="InterPro" id="IPR022212">
    <property type="entry name" value="DUF3741"/>
</dbReference>
<evidence type="ECO:0000256" key="1">
    <source>
        <dbReference type="SAM" id="MobiDB-lite"/>
    </source>
</evidence>
<feature type="domain" description="DUF4378" evidence="3">
    <location>
        <begin position="1250"/>
        <end position="1425"/>
    </location>
</feature>
<evidence type="ECO:0000313" key="6">
    <source>
        <dbReference type="Proteomes" id="UP001396334"/>
    </source>
</evidence>
<feature type="compositionally biased region" description="Basic and acidic residues" evidence="1">
    <location>
        <begin position="970"/>
        <end position="988"/>
    </location>
</feature>
<dbReference type="PANTHER" id="PTHR46634:SF3">
    <property type="entry name" value="M REDUCTASE II SUBUNIT GAMMA, PUTATIVE (DUF3741)-RELATED"/>
    <property type="match status" value="1"/>
</dbReference>
<proteinExistence type="predicted"/>
<feature type="compositionally biased region" description="Basic and acidic residues" evidence="1">
    <location>
        <begin position="485"/>
        <end position="495"/>
    </location>
</feature>
<feature type="region of interest" description="Disordered" evidence="1">
    <location>
        <begin position="483"/>
        <end position="502"/>
    </location>
</feature>
<keyword evidence="6" id="KW-1185">Reference proteome</keyword>
<name>A0ABR2P1U0_9ROSI</name>
<sequence>MKWNRRVFVWLLEKNYLIFERRNASSEELGSTTDIDLDSFPSLVDSAVNNSGMLYAQRKKWLLQGYRSVEPAAPLESNTKSELFGCPKSDVPSKKLDSSFKEPDDLYDPTGSLPGREPQFQLLEWDSINMNRRSSSSTYQNTKWTVVHVLQRSWDHQQSLNIPFSSFKNLDDSHNPVGSSPGRDSRLPLLEWHSVEVNERSLSATCPNSNWTLIPAVQSSWNHQRDQNNWCESFGTLGLCSSPVIRNYPRYFYALVSPASTSYDKHEFGRLILETGRIIADLQYLPLTLSHSTNCLILIADCNHYETACQGSETSSSLPSSENHPGFMRNALVEENQTPGFGNHEDESDSSLGGSHDLINCNEDMLDIHDQRSFDFQISRDKGINAMVKTCSNHMAILICRRKRGSQTTVRENSESWTLTVDCPGYILRFCSPGIEMNGIQQRKGVEMNAIQQRKGQDIEKFPGCLGRMVNLFDLNSSVPGNRLLTDKPHRDGPSHSRSQSDVVRMLSPTFGDPIEDKVMVSELRRTLSSKKGNATPMKMLLAQEMSKDVESKRNPPNVVAKLMGLDALPRQQHNSSPQRCRFKGSSRHSLCRSEIPVGSWEQDQSFPDEQMQCEASPCEVPNKYKDVYEIWQQSPRTTYSRDSTPQKGSYIDNVNENKMALVRQKFMEAKHLVTDEKLRQTKEFQDALEVLSSNRDLFLKCLDEPNSTFSQHLNNFRSLSLPPQTKRITVLRPSKMVDKEKLAGTGDKADKQTKKPVQTDQVIGWGRNNTASSPFPSPKVDEYPSQPTRIVVLKPSPGKTQDIIRTPASPSPPSPRILLGGDLCEELEEDDAEESKEVATKITRQMRENMMGHRRDETLLSSVFSNGYTGDDSSCNRSENEYAVENLSDSEVMSPTSRHSWDYINRFASPYSSSPFSRASCSPESSVCREAKKRLSERWAMMTSNRTSQEQRHGRRSSSTLGEMLALSDTKKLVRSEEEGSSKEQEARGSTSCIASNLYKEESTSDSPKNILRSKSVPGSSTMYFSDPEASKEQVPKELMKAKSMKSSLKEKVSSLFFSKNKKTNKEKYCGSQYTDESPSVTPGAPGSPLIHHRNISNDASQCANDNHIQECLSPVLGGSESKTPLPDLIGTGQKQGMIAVEGGLSVAKPSMSFHISENQEQPSPISVLEPPFEEDENTVSESSGGIKPVHRGVGVPPRSNLIDKSPPIESIARTLSWNDSCSETATLLYPSKLSSVSPGTNEEERDWFLFVQLLLSAAGLNGEEVQFDSFISRWHSPESPLDPCLRDKYDNLNDKEPLHEAKRRQWKSNRKLVFDCVNAALLELTGSGSDSSMRAIMSFGRAQTTAKEGASPMLVDHVWAQMEEWFSGKVKCLVGDDGDIDSLVVEKVVRKEVGKGWADNMKLETGNLGREIEWRLVEELVEEAVIDLSGPWFFLNLVTTIVIMVSPTPLAEARAFFVFADSLVDNGNNNYLATTARADSPPYGIDYPSHKPTGHFSNGLNLPDIISMLYIFTSFPFICEVCMNFRCIDTGILNDTGIQFLDHANFLSPITVAITVAISFPNTGKSSWRPTGPGDQHRTLRLRPGRVSHAESNGECVPEIQQAANIFNPLLVQLIQQLNSQLGSNVFLSANAFSMNMDFISNPQRFGFVTSKVACCGQGPYNGLGSCTKLSNVCPNRDVYVFWDSFHPTERANRLIVRQFMIGSTEYMNPMNLSTIIAMDSTT</sequence>
<organism evidence="5 6">
    <name type="scientific">Hibiscus sabdariffa</name>
    <name type="common">roselle</name>
    <dbReference type="NCBI Taxonomy" id="183260"/>
    <lineage>
        <taxon>Eukaryota</taxon>
        <taxon>Viridiplantae</taxon>
        <taxon>Streptophyta</taxon>
        <taxon>Embryophyta</taxon>
        <taxon>Tracheophyta</taxon>
        <taxon>Spermatophyta</taxon>
        <taxon>Magnoliopsida</taxon>
        <taxon>eudicotyledons</taxon>
        <taxon>Gunneridae</taxon>
        <taxon>Pentapetalae</taxon>
        <taxon>rosids</taxon>
        <taxon>malvids</taxon>
        <taxon>Malvales</taxon>
        <taxon>Malvaceae</taxon>
        <taxon>Malvoideae</taxon>
        <taxon>Hibiscus</taxon>
    </lineage>
</organism>
<dbReference type="Gene3D" id="3.40.50.1110">
    <property type="entry name" value="SGNH hydrolase"/>
    <property type="match status" value="2"/>
</dbReference>
<accession>A0ABR2P1U0</accession>
<feature type="region of interest" description="Disordered" evidence="1">
    <location>
        <begin position="93"/>
        <end position="117"/>
    </location>
</feature>
<dbReference type="InterPro" id="IPR025486">
    <property type="entry name" value="DUF4378"/>
</dbReference>
<dbReference type="InterPro" id="IPR036514">
    <property type="entry name" value="SGNH_hydro_sf"/>
</dbReference>
<reference evidence="5 6" key="1">
    <citation type="journal article" date="2024" name="G3 (Bethesda)">
        <title>Genome assembly of Hibiscus sabdariffa L. provides insights into metabolisms of medicinal natural products.</title>
        <authorList>
            <person name="Kim T."/>
        </authorList>
    </citation>
    <scope>NUCLEOTIDE SEQUENCE [LARGE SCALE GENOMIC DNA]</scope>
    <source>
        <strain evidence="5">TK-2024</strain>
        <tissue evidence="5">Old leaves</tissue>
    </source>
</reference>
<dbReference type="Proteomes" id="UP001396334">
    <property type="component" value="Unassembled WGS sequence"/>
</dbReference>
<feature type="domain" description="DUF3741" evidence="4">
    <location>
        <begin position="554"/>
        <end position="573"/>
    </location>
</feature>
<feature type="region of interest" description="Disordered" evidence="1">
    <location>
        <begin position="765"/>
        <end position="785"/>
    </location>
</feature>
<protein>
    <submittedName>
        <fullName evidence="5">Uncharacterized protein</fullName>
    </submittedName>
</protein>
<feature type="compositionally biased region" description="Polar residues" evidence="1">
    <location>
        <begin position="765"/>
        <end position="775"/>
    </location>
</feature>